<dbReference type="PANTHER" id="PTHR45339">
    <property type="entry name" value="HYBRID SIGNAL TRANSDUCTION HISTIDINE KINASE J"/>
    <property type="match status" value="1"/>
</dbReference>
<dbReference type="InterPro" id="IPR036097">
    <property type="entry name" value="HisK_dim/P_sf"/>
</dbReference>
<evidence type="ECO:0000256" key="5">
    <source>
        <dbReference type="PROSITE-ProRule" id="PRU00169"/>
    </source>
</evidence>
<gene>
    <name evidence="9" type="ordered locus">B5T_01781</name>
</gene>
<dbReference type="Gene3D" id="1.10.287.130">
    <property type="match status" value="1"/>
</dbReference>
<evidence type="ECO:0000256" key="1">
    <source>
        <dbReference type="ARBA" id="ARBA00000085"/>
    </source>
</evidence>
<dbReference type="PRINTS" id="PR00344">
    <property type="entry name" value="BCTRLSENSOR"/>
</dbReference>
<feature type="domain" description="Histidine kinase" evidence="7">
    <location>
        <begin position="375"/>
        <end position="598"/>
    </location>
</feature>
<dbReference type="GO" id="GO:0000155">
    <property type="term" value="F:phosphorelay sensor kinase activity"/>
    <property type="evidence" value="ECO:0007669"/>
    <property type="project" value="InterPro"/>
</dbReference>
<dbReference type="InterPro" id="IPR011006">
    <property type="entry name" value="CheY-like_superfamily"/>
</dbReference>
<dbReference type="PROSITE" id="PS50109">
    <property type="entry name" value="HIS_KIN"/>
    <property type="match status" value="1"/>
</dbReference>
<dbReference type="InterPro" id="IPR003661">
    <property type="entry name" value="HisK_dim/P_dom"/>
</dbReference>
<dbReference type="SUPFAM" id="SSF52172">
    <property type="entry name" value="CheY-like"/>
    <property type="match status" value="1"/>
</dbReference>
<dbReference type="CDD" id="cd17546">
    <property type="entry name" value="REC_hyHK_CKI1_RcsC-like"/>
    <property type="match status" value="1"/>
</dbReference>
<organism evidence="9 10">
    <name type="scientific">Alcanivorax dieselolei (strain DSM 16502 / CGMCC 1.3690 / MCCC 1A00001 / B-5)</name>
    <name type="common">Alloalcanivorax dieselolei</name>
    <dbReference type="NCBI Taxonomy" id="930169"/>
    <lineage>
        <taxon>Bacteria</taxon>
        <taxon>Pseudomonadati</taxon>
        <taxon>Pseudomonadota</taxon>
        <taxon>Gammaproteobacteria</taxon>
        <taxon>Oceanospirillales</taxon>
        <taxon>Alcanivoracaceae</taxon>
        <taxon>Alloalcanivorax</taxon>
    </lineage>
</organism>
<keyword evidence="9" id="KW-0418">Kinase</keyword>
<keyword evidence="4" id="KW-0902">Two-component regulatory system</keyword>
<evidence type="ECO:0000256" key="6">
    <source>
        <dbReference type="SAM" id="Phobius"/>
    </source>
</evidence>
<dbReference type="Pfam" id="PF00512">
    <property type="entry name" value="HisKA"/>
    <property type="match status" value="1"/>
</dbReference>
<dbReference type="SMART" id="SM00448">
    <property type="entry name" value="REC"/>
    <property type="match status" value="1"/>
</dbReference>
<dbReference type="PROSITE" id="PS50110">
    <property type="entry name" value="RESPONSE_REGULATORY"/>
    <property type="match status" value="1"/>
</dbReference>
<dbReference type="eggNOG" id="COG2205">
    <property type="taxonomic scope" value="Bacteria"/>
</dbReference>
<protein>
    <recommendedName>
        <fullName evidence="2">histidine kinase</fullName>
        <ecNumber evidence="2">2.7.13.3</ecNumber>
    </recommendedName>
</protein>
<dbReference type="CDD" id="cd00082">
    <property type="entry name" value="HisKA"/>
    <property type="match status" value="1"/>
</dbReference>
<dbReference type="InterPro" id="IPR004358">
    <property type="entry name" value="Sig_transdc_His_kin-like_C"/>
</dbReference>
<dbReference type="Proteomes" id="UP000006286">
    <property type="component" value="Chromosome"/>
</dbReference>
<dbReference type="eggNOG" id="COG0784">
    <property type="taxonomic scope" value="Bacteria"/>
</dbReference>
<dbReference type="SUPFAM" id="SSF55874">
    <property type="entry name" value="ATPase domain of HSP90 chaperone/DNA topoisomerase II/histidine kinase"/>
    <property type="match status" value="1"/>
</dbReference>
<dbReference type="FunFam" id="3.30.565.10:FF:000010">
    <property type="entry name" value="Sensor histidine kinase RcsC"/>
    <property type="match status" value="1"/>
</dbReference>
<evidence type="ECO:0000313" key="10">
    <source>
        <dbReference type="Proteomes" id="UP000006286"/>
    </source>
</evidence>
<feature type="transmembrane region" description="Helical" evidence="6">
    <location>
        <begin position="25"/>
        <end position="48"/>
    </location>
</feature>
<feature type="domain" description="Response regulatory" evidence="8">
    <location>
        <begin position="738"/>
        <end position="860"/>
    </location>
</feature>
<evidence type="ECO:0000259" key="8">
    <source>
        <dbReference type="PROSITE" id="PS50110"/>
    </source>
</evidence>
<comment type="catalytic activity">
    <reaction evidence="1">
        <text>ATP + protein L-histidine = ADP + protein N-phospho-L-histidine.</text>
        <dbReference type="EC" id="2.7.13.3"/>
    </reaction>
</comment>
<feature type="modified residue" description="4-aspartylphosphate" evidence="5">
    <location>
        <position position="790"/>
    </location>
</feature>
<dbReference type="Gene3D" id="3.30.565.10">
    <property type="entry name" value="Histidine kinase-like ATPase, C-terminal domain"/>
    <property type="match status" value="1"/>
</dbReference>
<dbReference type="InterPro" id="IPR003594">
    <property type="entry name" value="HATPase_dom"/>
</dbReference>
<dbReference type="InterPro" id="IPR005467">
    <property type="entry name" value="His_kinase_dom"/>
</dbReference>
<dbReference type="AlphaFoldDB" id="K0CBQ3"/>
<keyword evidence="10" id="KW-1185">Reference proteome</keyword>
<dbReference type="Gene3D" id="3.40.50.2300">
    <property type="match status" value="1"/>
</dbReference>
<dbReference type="STRING" id="930169.B5T_01781"/>
<dbReference type="Pfam" id="PF02518">
    <property type="entry name" value="HATPase_c"/>
    <property type="match status" value="1"/>
</dbReference>
<dbReference type="InterPro" id="IPR001789">
    <property type="entry name" value="Sig_transdc_resp-reg_receiver"/>
</dbReference>
<dbReference type="PATRIC" id="fig|930169.3.peg.1758"/>
<dbReference type="Pfam" id="PF00072">
    <property type="entry name" value="Response_reg"/>
    <property type="match status" value="1"/>
</dbReference>
<proteinExistence type="predicted"/>
<dbReference type="PANTHER" id="PTHR45339:SF1">
    <property type="entry name" value="HYBRID SIGNAL TRANSDUCTION HISTIDINE KINASE J"/>
    <property type="match status" value="1"/>
</dbReference>
<evidence type="ECO:0000313" key="9">
    <source>
        <dbReference type="EMBL" id="AFT70058.1"/>
    </source>
</evidence>
<evidence type="ECO:0000259" key="7">
    <source>
        <dbReference type="PROSITE" id="PS50109"/>
    </source>
</evidence>
<feature type="transmembrane region" description="Helical" evidence="6">
    <location>
        <begin position="332"/>
        <end position="355"/>
    </location>
</feature>
<keyword evidence="6" id="KW-1133">Transmembrane helix</keyword>
<keyword evidence="9" id="KW-0808">Transferase</keyword>
<dbReference type="KEGG" id="adi:B5T_01781"/>
<keyword evidence="6" id="KW-0472">Membrane</keyword>
<dbReference type="SMART" id="SM00388">
    <property type="entry name" value="HisKA"/>
    <property type="match status" value="1"/>
</dbReference>
<keyword evidence="6" id="KW-0812">Transmembrane</keyword>
<reference evidence="9 10" key="1">
    <citation type="journal article" date="2012" name="J. Bacteriol.">
        <title>Complete genome sequence of Alcanivorax dieselolei type strain B5.</title>
        <authorList>
            <person name="Lai Q."/>
            <person name="Li W."/>
            <person name="Shao Z."/>
        </authorList>
    </citation>
    <scope>NUCLEOTIDE SEQUENCE [LARGE SCALE GENOMIC DNA]</scope>
    <source>
        <strain evidence="10">DSM 16502 / CGMCC 1.3690 / B-5</strain>
    </source>
</reference>
<dbReference type="InterPro" id="IPR036890">
    <property type="entry name" value="HATPase_C_sf"/>
</dbReference>
<dbReference type="EC" id="2.7.13.3" evidence="2"/>
<dbReference type="HOGENOM" id="CLU_016158_0_0_6"/>
<keyword evidence="3 5" id="KW-0597">Phosphoprotein</keyword>
<dbReference type="SMART" id="SM00387">
    <property type="entry name" value="HATPase_c"/>
    <property type="match status" value="1"/>
</dbReference>
<accession>K0CBQ3</accession>
<sequence length="871" mass="95731">MERLGKSGAPVGPGWEKRLASKRTAFPAIALMAALITVPFVLLALLILQHRLAVHDNYQRMLGDLRAFEAGLAVAPVLEEVRDLAVGMVHLESAELNIRYRGARERTDQRITAFLDALVALPSPGLLDQGGILRREWRDSPVRTGMSVEDVAGPFDNVEHINERLYATLAAVLYMSDLSTGTRPQPSEALSLPLNGLRELTLHVGLIRSIAMYTSLRGGYLSGADALRLESARLKLEEQILLLDGQVQALAARAEDAALRQQWRPLRDSLMSYLQWVDQQLVATPRVTVPWREALEQGGERQRQVHEFAGLTVDLARRLVLQAHRNARYDTLWTMGGIALLYLVVLLLSGVFLHFTTRAIRGRAELRAKSRFLARMSHEIRTPLNGVLGLAELLRETNPSPRQREYIGLIENAGRTLTTLINDVLDYAKLEAGKLELEPGPFDPAAELSDCARMFSLPASDNGNLILVDVDPAMPSLVIGDAPRLRQVFTNLLSNAVKFTRQGWIRVSARCLEHGDDQVLLEFAVSDSGMGMSREEQKRLFRHFSQASAAVTRQFGGTGLGLSISQELVRLMGGEIHVRSALGKGSRFRFRIRLPISALPVPMAEIPMRPALMWDRSGNLAALLKGDPRFQSVRILDSLASLSALPVDRDTPLLINGVRDSAQLDSALQAIRRSGAGLQVVVLCGMRQSDDLSMRDDVTLVRRSVLSVSELQELLCDRDGAAAPLSSRASGEEGRGLRVLVAEDNPVNQMVTRGYLQRLGVPAPHLADDGAQALQAFTTAAGGFRLVLMDLDMPVMDGFTSARRMRELEREQGWPPTVILALSAHILPEYADRLRDAGMDGQLIKPLTLSALQSALQHYLGGVSSGLTDRP</sequence>
<evidence type="ECO:0000256" key="2">
    <source>
        <dbReference type="ARBA" id="ARBA00012438"/>
    </source>
</evidence>
<dbReference type="CDD" id="cd16922">
    <property type="entry name" value="HATPase_EvgS-ArcB-TorS-like"/>
    <property type="match status" value="1"/>
</dbReference>
<evidence type="ECO:0000256" key="4">
    <source>
        <dbReference type="ARBA" id="ARBA00023012"/>
    </source>
</evidence>
<evidence type="ECO:0000256" key="3">
    <source>
        <dbReference type="ARBA" id="ARBA00022553"/>
    </source>
</evidence>
<dbReference type="SUPFAM" id="SSF47384">
    <property type="entry name" value="Homodimeric domain of signal transducing histidine kinase"/>
    <property type="match status" value="1"/>
</dbReference>
<name>K0CBQ3_ALCDB</name>
<dbReference type="EMBL" id="CP003466">
    <property type="protein sequence ID" value="AFT70058.1"/>
    <property type="molecule type" value="Genomic_DNA"/>
</dbReference>